<dbReference type="AlphaFoldDB" id="A0A7J8SXV6"/>
<dbReference type="EMBL" id="JABFAC010000012">
    <property type="protein sequence ID" value="MBA0630783.1"/>
    <property type="molecule type" value="Genomic_DNA"/>
</dbReference>
<sequence length="59" mass="6485">MLLHPELVPPLLPPLAVIAIPPPSALIRDSIPVSYFLFHFLPSSSFILSDVSLLYCRVA</sequence>
<accession>A0A7J8SXV6</accession>
<protein>
    <submittedName>
        <fullName evidence="1">Uncharacterized protein</fullName>
    </submittedName>
</protein>
<dbReference type="Proteomes" id="UP000593561">
    <property type="component" value="Unassembled WGS sequence"/>
</dbReference>
<reference evidence="1 2" key="1">
    <citation type="journal article" date="2019" name="Genome Biol. Evol.">
        <title>Insights into the evolution of the New World diploid cottons (Gossypium, subgenus Houzingenia) based on genome sequencing.</title>
        <authorList>
            <person name="Grover C.E."/>
            <person name="Arick M.A. 2nd"/>
            <person name="Thrash A."/>
            <person name="Conover J.L."/>
            <person name="Sanders W.S."/>
            <person name="Peterson D.G."/>
            <person name="Frelichowski J.E."/>
            <person name="Scheffler J.A."/>
            <person name="Scheffler B.E."/>
            <person name="Wendel J.F."/>
        </authorList>
    </citation>
    <scope>NUCLEOTIDE SEQUENCE [LARGE SCALE GENOMIC DNA]</scope>
    <source>
        <strain evidence="1">27</strain>
        <tissue evidence="1">Leaf</tissue>
    </source>
</reference>
<organism evidence="1 2">
    <name type="scientific">Gossypium davidsonii</name>
    <name type="common">Davidson's cotton</name>
    <name type="synonym">Gossypium klotzschianum subsp. davidsonii</name>
    <dbReference type="NCBI Taxonomy" id="34287"/>
    <lineage>
        <taxon>Eukaryota</taxon>
        <taxon>Viridiplantae</taxon>
        <taxon>Streptophyta</taxon>
        <taxon>Embryophyta</taxon>
        <taxon>Tracheophyta</taxon>
        <taxon>Spermatophyta</taxon>
        <taxon>Magnoliopsida</taxon>
        <taxon>eudicotyledons</taxon>
        <taxon>Gunneridae</taxon>
        <taxon>Pentapetalae</taxon>
        <taxon>rosids</taxon>
        <taxon>malvids</taxon>
        <taxon>Malvales</taxon>
        <taxon>Malvaceae</taxon>
        <taxon>Malvoideae</taxon>
        <taxon>Gossypium</taxon>
    </lineage>
</organism>
<comment type="caution">
    <text evidence="1">The sequence shown here is derived from an EMBL/GenBank/DDBJ whole genome shotgun (WGS) entry which is preliminary data.</text>
</comment>
<keyword evidence="2" id="KW-1185">Reference proteome</keyword>
<evidence type="ECO:0000313" key="2">
    <source>
        <dbReference type="Proteomes" id="UP000593561"/>
    </source>
</evidence>
<name>A0A7J8SXV6_GOSDV</name>
<proteinExistence type="predicted"/>
<evidence type="ECO:0000313" key="1">
    <source>
        <dbReference type="EMBL" id="MBA0630783.1"/>
    </source>
</evidence>
<gene>
    <name evidence="1" type="ORF">Godav_002845</name>
</gene>